<accession>W8KN38</accession>
<evidence type="ECO:0000256" key="5">
    <source>
        <dbReference type="ARBA" id="ARBA00022723"/>
    </source>
</evidence>
<feature type="binding site" evidence="17">
    <location>
        <position position="437"/>
    </location>
    <ligand>
        <name>AMP</name>
        <dbReference type="ChEBI" id="CHEBI:456215"/>
    </ligand>
</feature>
<dbReference type="InterPro" id="IPR000631">
    <property type="entry name" value="CARKD"/>
</dbReference>
<dbReference type="PATRIC" id="fig|1354791.3.peg.1134"/>
<comment type="cofactor">
    <cofactor evidence="17">
        <name>Mg(2+)</name>
        <dbReference type="ChEBI" id="CHEBI:18420"/>
    </cofactor>
</comment>
<dbReference type="KEGG" id="hhc:M911_03700"/>
<name>W8KN38_9GAMM</name>
<keyword evidence="22" id="KW-0418">Kinase</keyword>
<evidence type="ECO:0000256" key="12">
    <source>
        <dbReference type="ARBA" id="ARBA00023239"/>
    </source>
</evidence>
<evidence type="ECO:0000256" key="2">
    <source>
        <dbReference type="ARBA" id="ARBA00000909"/>
    </source>
</evidence>
<feature type="binding site" evidence="17">
    <location>
        <position position="326"/>
    </location>
    <ligand>
        <name>(6S)-NADPHX</name>
        <dbReference type="ChEBI" id="CHEBI:64076"/>
    </ligand>
</feature>
<comment type="similarity">
    <text evidence="4 19">In the C-terminal section; belongs to the NnrD/CARKD family.</text>
</comment>
<reference evidence="22 23" key="1">
    <citation type="journal article" date="2014" name="J Genomics">
        <title>Draft Genome Sequence of the Extremely Halophilic Phototrophic Purple Sulfur Bacterium Halorhodospira halochloris.</title>
        <authorList>
            <person name="Singh K.S."/>
            <person name="Kirksey J."/>
            <person name="Hoff W.D."/>
            <person name="Deole R."/>
        </authorList>
    </citation>
    <scope>NUCLEOTIDE SEQUENCE [LARGE SCALE GENOMIC DNA]</scope>
    <source>
        <strain evidence="22 23">A</strain>
    </source>
</reference>
<protein>
    <recommendedName>
        <fullName evidence="19">Bifunctional NAD(P)H-hydrate repair enzyme</fullName>
    </recommendedName>
    <alternativeName>
        <fullName evidence="19">Nicotinamide nucleotide repair protein</fullName>
    </alternativeName>
    <domain>
        <recommendedName>
            <fullName evidence="19">ADP-dependent (S)-NAD(P)H-hydrate dehydratase</fullName>
            <ecNumber evidence="19">4.2.1.136</ecNumber>
        </recommendedName>
        <alternativeName>
            <fullName evidence="19">ADP-dependent NAD(P)HX dehydratase</fullName>
        </alternativeName>
    </domain>
    <domain>
        <recommendedName>
            <fullName evidence="19">NAD(P)H-hydrate epimerase</fullName>
            <ecNumber evidence="19">5.1.99.6</ecNumber>
        </recommendedName>
    </domain>
</protein>
<feature type="binding site" evidence="18">
    <location>
        <position position="131"/>
    </location>
    <ligand>
        <name>K(+)</name>
        <dbReference type="ChEBI" id="CHEBI:29103"/>
    </ligand>
</feature>
<keyword evidence="6 17" id="KW-0547">Nucleotide-binding</keyword>
<comment type="similarity">
    <text evidence="17">Belongs to the NnrD/CARKD family.</text>
</comment>
<dbReference type="Gene3D" id="3.40.1190.20">
    <property type="match status" value="1"/>
</dbReference>
<comment type="caution">
    <text evidence="18">Lacks conserved residue(s) required for the propagation of feature annotation.</text>
</comment>
<dbReference type="FunFam" id="3.40.50.10260:FF:000003">
    <property type="entry name" value="Multifunctional fusion protein"/>
    <property type="match status" value="1"/>
</dbReference>
<dbReference type="InterPro" id="IPR017953">
    <property type="entry name" value="Carbohydrate_kinase_pred_CS"/>
</dbReference>
<dbReference type="Pfam" id="PF01256">
    <property type="entry name" value="Carb_kinase"/>
    <property type="match status" value="1"/>
</dbReference>
<feature type="domain" description="YjeF N-terminal" evidence="21">
    <location>
        <begin position="19"/>
        <end position="221"/>
    </location>
</feature>
<dbReference type="PANTHER" id="PTHR12592">
    <property type="entry name" value="ATP-DEPENDENT (S)-NAD(P)H-HYDRATE DEHYDRATASE FAMILY MEMBER"/>
    <property type="match status" value="1"/>
</dbReference>
<evidence type="ECO:0000256" key="17">
    <source>
        <dbReference type="HAMAP-Rule" id="MF_01965"/>
    </source>
</evidence>
<dbReference type="PROSITE" id="PS51383">
    <property type="entry name" value="YJEF_C_3"/>
    <property type="match status" value="1"/>
</dbReference>
<dbReference type="EC" id="4.2.1.136" evidence="19"/>
<keyword evidence="9 18" id="KW-0630">Potassium</keyword>
<evidence type="ECO:0000256" key="1">
    <source>
        <dbReference type="ARBA" id="ARBA00000013"/>
    </source>
</evidence>
<organism evidence="22 23">
    <name type="scientific">Ectothiorhodospira haloalkaliphila</name>
    <dbReference type="NCBI Taxonomy" id="421628"/>
    <lineage>
        <taxon>Bacteria</taxon>
        <taxon>Pseudomonadati</taxon>
        <taxon>Pseudomonadota</taxon>
        <taxon>Gammaproteobacteria</taxon>
        <taxon>Chromatiales</taxon>
        <taxon>Ectothiorhodospiraceae</taxon>
        <taxon>Ectothiorhodospira</taxon>
    </lineage>
</organism>
<evidence type="ECO:0000256" key="6">
    <source>
        <dbReference type="ARBA" id="ARBA00022741"/>
    </source>
</evidence>
<evidence type="ECO:0000256" key="3">
    <source>
        <dbReference type="ARBA" id="ARBA00006001"/>
    </source>
</evidence>
<dbReference type="HOGENOM" id="CLU_024853_4_3_6"/>
<dbReference type="PANTHER" id="PTHR12592:SF0">
    <property type="entry name" value="ATP-DEPENDENT (S)-NAD(P)H-HYDRATE DEHYDRATASE"/>
    <property type="match status" value="1"/>
</dbReference>
<evidence type="ECO:0000259" key="20">
    <source>
        <dbReference type="PROSITE" id="PS51383"/>
    </source>
</evidence>
<keyword evidence="23" id="KW-1185">Reference proteome</keyword>
<comment type="function">
    <text evidence="17">Catalyzes the dehydration of the S-form of NAD(P)HX at the expense of ADP, which is converted to AMP. Together with NAD(P)HX epimerase, which catalyzes the epimerization of the S- and R-forms, the enzyme allows the repair of both epimers of NAD(P)HX, a damaged form of NAD(P)H that is a result of enzymatic or heat-dependent hydration.</text>
</comment>
<dbReference type="PROSITE" id="PS51385">
    <property type="entry name" value="YJEF_N"/>
    <property type="match status" value="1"/>
</dbReference>
<evidence type="ECO:0000256" key="9">
    <source>
        <dbReference type="ARBA" id="ARBA00022958"/>
    </source>
</evidence>
<dbReference type="SUPFAM" id="SSF64153">
    <property type="entry name" value="YjeF N-terminal domain-like"/>
    <property type="match status" value="1"/>
</dbReference>
<comment type="catalytic activity">
    <reaction evidence="15 17 19">
        <text>(6S)-NADHX + ADP = AMP + phosphate + NADH + H(+)</text>
        <dbReference type="Rhea" id="RHEA:32223"/>
        <dbReference type="ChEBI" id="CHEBI:15378"/>
        <dbReference type="ChEBI" id="CHEBI:43474"/>
        <dbReference type="ChEBI" id="CHEBI:57945"/>
        <dbReference type="ChEBI" id="CHEBI:64074"/>
        <dbReference type="ChEBI" id="CHEBI:456215"/>
        <dbReference type="ChEBI" id="CHEBI:456216"/>
        <dbReference type="EC" id="4.2.1.136"/>
    </reaction>
</comment>
<feature type="binding site" evidence="18">
    <location>
        <position position="164"/>
    </location>
    <ligand>
        <name>(6S)-NADPHX</name>
        <dbReference type="ChEBI" id="CHEBI:64076"/>
    </ligand>
</feature>
<feature type="binding site" evidence="17">
    <location>
        <begin position="409"/>
        <end position="413"/>
    </location>
    <ligand>
        <name>AMP</name>
        <dbReference type="ChEBI" id="CHEBI:456215"/>
    </ligand>
</feature>
<dbReference type="GO" id="GO:0016301">
    <property type="term" value="F:kinase activity"/>
    <property type="evidence" value="ECO:0007669"/>
    <property type="project" value="UniProtKB-KW"/>
</dbReference>
<feature type="binding site" evidence="18">
    <location>
        <position position="167"/>
    </location>
    <ligand>
        <name>K(+)</name>
        <dbReference type="ChEBI" id="CHEBI:29103"/>
    </ligand>
</feature>
<evidence type="ECO:0000256" key="18">
    <source>
        <dbReference type="HAMAP-Rule" id="MF_01966"/>
    </source>
</evidence>
<dbReference type="Pfam" id="PF03853">
    <property type="entry name" value="YjeF_N"/>
    <property type="match status" value="1"/>
</dbReference>
<dbReference type="Proteomes" id="UP000019442">
    <property type="component" value="Chromosome"/>
</dbReference>
<keyword evidence="8 17" id="KW-0521">NADP</keyword>
<comment type="catalytic activity">
    <reaction evidence="1 18 19">
        <text>(6R)-NADHX = (6S)-NADHX</text>
        <dbReference type="Rhea" id="RHEA:32215"/>
        <dbReference type="ChEBI" id="CHEBI:64074"/>
        <dbReference type="ChEBI" id="CHEBI:64075"/>
        <dbReference type="EC" id="5.1.99.6"/>
    </reaction>
</comment>
<dbReference type="NCBIfam" id="TIGR00196">
    <property type="entry name" value="yjeF_cterm"/>
    <property type="match status" value="1"/>
</dbReference>
<sequence length="507" mass="51402">MPTRVIPMLPIALYTAEQVRDMDRCAIQDHGIAGYTLMERAGAASLSVLRAQWPAAHVITVVCGPGNNGGDGYVVARLAQEAGLGVRVVAATDPKALKGDAARAWQDWQACGTPLAADAAGALRGTDVIVDALLGTGLGRPVEGGMAELIEAMNASAVPVLALDIPSGLNADTGAVMGCAVEAQATVTFIGLKQGLFTGSGPEQCGRIHYSDLDVPAAVHQSQVPGAWRRDEGTLRCLGPRRRGAHKGHFGHVLLVGGDAGMPGAVRLAAEAAARVGAGLVSVATHPAHAALIPMARPELMCHGIENVPDLDALLDRASVVAVGPGLGQGVWGRALWQRVSQWGGPLVVDADALNLLAAGPLRRDDWVLTPHPGEAGRLLGLDSARIQGDRPAAAALLGQRYGGTCVVKGAGTLVHGPAGLQICDAGNPGMASGGMGDVLTGVIAGLVAQALPEAGMSQGGALSHLEAAATLGVCVHAAAADRAAVAGERGLLATDLLDALRFTVNP</sequence>
<proteinExistence type="inferred from homology"/>
<evidence type="ECO:0000256" key="4">
    <source>
        <dbReference type="ARBA" id="ARBA00009524"/>
    </source>
</evidence>
<evidence type="ECO:0000313" key="23">
    <source>
        <dbReference type="Proteomes" id="UP000019442"/>
    </source>
</evidence>
<dbReference type="HAMAP" id="MF_01966">
    <property type="entry name" value="NADHX_epimerase"/>
    <property type="match status" value="1"/>
</dbReference>
<evidence type="ECO:0000256" key="16">
    <source>
        <dbReference type="ARBA" id="ARBA00049209"/>
    </source>
</evidence>
<keyword evidence="10 17" id="KW-0520">NAD</keyword>
<comment type="similarity">
    <text evidence="3 19">In the N-terminal section; belongs to the NnrE/AIBP family.</text>
</comment>
<dbReference type="InterPro" id="IPR029056">
    <property type="entry name" value="Ribokinase-like"/>
</dbReference>
<comment type="function">
    <text evidence="14 19">Bifunctional enzyme that catalyzes the epimerization of the S- and R-forms of NAD(P)HX and the dehydration of the S-form of NAD(P)HX at the expense of ADP, which is converted to AMP. This allows the repair of both epimers of NAD(P)HX, a damaged form of NAD(P)H that is a result of enzymatic or heat-dependent hydration.</text>
</comment>
<reference evidence="23" key="2">
    <citation type="submission" date="2014-02" db="EMBL/GenBank/DDBJ databases">
        <title>Draft Genome Sequence of extremely halophilic bacteria Halorhodospira halochloris.</title>
        <authorList>
            <person name="Singh K.S."/>
        </authorList>
    </citation>
    <scope>NUCLEOTIDE SEQUENCE [LARGE SCALE GENOMIC DNA]</scope>
    <source>
        <strain evidence="23">A</strain>
    </source>
</reference>
<comment type="function">
    <text evidence="18">Catalyzes the epimerization of the S- and R-forms of NAD(P)HX, a damaged form of NAD(P)H that is a result of enzymatic or heat-dependent hydration. This is a prerequisite for the S-specific NAD(P)H-hydrate dehydratase to allow the repair of both epimers of NAD(P)HX.</text>
</comment>
<keyword evidence="13" id="KW-0511">Multifunctional enzyme</keyword>
<comment type="catalytic activity">
    <reaction evidence="2 18 19">
        <text>(6R)-NADPHX = (6S)-NADPHX</text>
        <dbReference type="Rhea" id="RHEA:32227"/>
        <dbReference type="ChEBI" id="CHEBI:64076"/>
        <dbReference type="ChEBI" id="CHEBI:64077"/>
        <dbReference type="EC" id="5.1.99.6"/>
    </reaction>
</comment>
<dbReference type="InterPro" id="IPR004443">
    <property type="entry name" value="YjeF_N_dom"/>
</dbReference>
<feature type="binding site" evidence="18">
    <location>
        <begin position="67"/>
        <end position="71"/>
    </location>
    <ligand>
        <name>(6S)-NADPHX</name>
        <dbReference type="ChEBI" id="CHEBI:64076"/>
    </ligand>
</feature>
<dbReference type="GO" id="GO:0052856">
    <property type="term" value="F:NAD(P)HX epimerase activity"/>
    <property type="evidence" value="ECO:0007669"/>
    <property type="project" value="UniProtKB-UniRule"/>
</dbReference>
<dbReference type="EMBL" id="CP007268">
    <property type="protein sequence ID" value="AHK78432.1"/>
    <property type="molecule type" value="Genomic_DNA"/>
</dbReference>
<keyword evidence="11 18" id="KW-0413">Isomerase</keyword>
<dbReference type="InterPro" id="IPR030677">
    <property type="entry name" value="Nnr"/>
</dbReference>
<comment type="catalytic activity">
    <reaction evidence="16 17 19">
        <text>(6S)-NADPHX + ADP = AMP + phosphate + NADPH + H(+)</text>
        <dbReference type="Rhea" id="RHEA:32235"/>
        <dbReference type="ChEBI" id="CHEBI:15378"/>
        <dbReference type="ChEBI" id="CHEBI:43474"/>
        <dbReference type="ChEBI" id="CHEBI:57783"/>
        <dbReference type="ChEBI" id="CHEBI:64076"/>
        <dbReference type="ChEBI" id="CHEBI:456215"/>
        <dbReference type="ChEBI" id="CHEBI:456216"/>
        <dbReference type="EC" id="4.2.1.136"/>
    </reaction>
</comment>
<evidence type="ECO:0000256" key="13">
    <source>
        <dbReference type="ARBA" id="ARBA00023268"/>
    </source>
</evidence>
<evidence type="ECO:0000256" key="15">
    <source>
        <dbReference type="ARBA" id="ARBA00048238"/>
    </source>
</evidence>
<dbReference type="Gene3D" id="3.40.50.10260">
    <property type="entry name" value="YjeF N-terminal domain"/>
    <property type="match status" value="1"/>
</dbReference>
<dbReference type="GO" id="GO:0005524">
    <property type="term" value="F:ATP binding"/>
    <property type="evidence" value="ECO:0007669"/>
    <property type="project" value="UniProtKB-UniRule"/>
</dbReference>
<comment type="similarity">
    <text evidence="18">Belongs to the NnrE/AIBP family.</text>
</comment>
<dbReference type="HAMAP" id="MF_01965">
    <property type="entry name" value="NADHX_dehydratase"/>
    <property type="match status" value="1"/>
</dbReference>
<evidence type="ECO:0000256" key="14">
    <source>
        <dbReference type="ARBA" id="ARBA00025153"/>
    </source>
</evidence>
<evidence type="ECO:0000313" key="22">
    <source>
        <dbReference type="EMBL" id="AHK78432.1"/>
    </source>
</evidence>
<evidence type="ECO:0000256" key="8">
    <source>
        <dbReference type="ARBA" id="ARBA00022857"/>
    </source>
</evidence>
<evidence type="ECO:0000256" key="11">
    <source>
        <dbReference type="ARBA" id="ARBA00023235"/>
    </source>
</evidence>
<dbReference type="GO" id="GO:0052855">
    <property type="term" value="F:ADP-dependent NAD(P)H-hydrate dehydratase activity"/>
    <property type="evidence" value="ECO:0007669"/>
    <property type="project" value="UniProtKB-UniRule"/>
</dbReference>
<feature type="binding site" evidence="17">
    <location>
        <position position="438"/>
    </location>
    <ligand>
        <name>(6S)-NADPHX</name>
        <dbReference type="ChEBI" id="CHEBI:64076"/>
    </ligand>
</feature>
<dbReference type="InterPro" id="IPR036652">
    <property type="entry name" value="YjeF_N_dom_sf"/>
</dbReference>
<comment type="cofactor">
    <cofactor evidence="18 19">
        <name>K(+)</name>
        <dbReference type="ChEBI" id="CHEBI:29103"/>
    </cofactor>
    <text evidence="18 19">Binds 1 potassium ion per subunit.</text>
</comment>
<dbReference type="GO" id="GO:0046496">
    <property type="term" value="P:nicotinamide nucleotide metabolic process"/>
    <property type="evidence" value="ECO:0007669"/>
    <property type="project" value="UniProtKB-UniRule"/>
</dbReference>
<dbReference type="CDD" id="cd01171">
    <property type="entry name" value="YXKO-related"/>
    <property type="match status" value="1"/>
</dbReference>
<evidence type="ECO:0000259" key="21">
    <source>
        <dbReference type="PROSITE" id="PS51385"/>
    </source>
</evidence>
<dbReference type="EC" id="5.1.99.6" evidence="19"/>
<keyword evidence="12 17" id="KW-0456">Lyase</keyword>
<evidence type="ECO:0000256" key="7">
    <source>
        <dbReference type="ARBA" id="ARBA00022840"/>
    </source>
</evidence>
<comment type="subunit">
    <text evidence="17">Homotetramer.</text>
</comment>
<dbReference type="SUPFAM" id="SSF53613">
    <property type="entry name" value="Ribokinase-like"/>
    <property type="match status" value="1"/>
</dbReference>
<dbReference type="PROSITE" id="PS01050">
    <property type="entry name" value="YJEF_C_2"/>
    <property type="match status" value="1"/>
</dbReference>
<dbReference type="NCBIfam" id="TIGR00197">
    <property type="entry name" value="yjeF_nterm"/>
    <property type="match status" value="1"/>
</dbReference>
<dbReference type="AlphaFoldDB" id="W8KN38"/>
<feature type="binding site" evidence="17">
    <location>
        <position position="265"/>
    </location>
    <ligand>
        <name>(6S)-NADPHX</name>
        <dbReference type="ChEBI" id="CHEBI:64076"/>
    </ligand>
</feature>
<dbReference type="GO" id="GO:0046872">
    <property type="term" value="F:metal ion binding"/>
    <property type="evidence" value="ECO:0007669"/>
    <property type="project" value="UniProtKB-UniRule"/>
</dbReference>
<dbReference type="PIRSF" id="PIRSF017184">
    <property type="entry name" value="Nnr"/>
    <property type="match status" value="1"/>
</dbReference>
<feature type="binding site" evidence="17">
    <location>
        <position position="372"/>
    </location>
    <ligand>
        <name>(6S)-NADPHX</name>
        <dbReference type="ChEBI" id="CHEBI:64076"/>
    </ligand>
</feature>
<feature type="binding site" evidence="18">
    <location>
        <begin position="135"/>
        <end position="141"/>
    </location>
    <ligand>
        <name>(6S)-NADPHX</name>
        <dbReference type="ChEBI" id="CHEBI:64076"/>
    </ligand>
</feature>
<feature type="domain" description="YjeF C-terminal" evidence="20">
    <location>
        <begin position="230"/>
        <end position="507"/>
    </location>
</feature>
<feature type="binding site" evidence="18">
    <location>
        <position position="68"/>
    </location>
    <ligand>
        <name>K(+)</name>
        <dbReference type="ChEBI" id="CHEBI:29103"/>
    </ligand>
</feature>
<keyword evidence="5 18" id="KW-0479">Metal-binding</keyword>
<evidence type="ECO:0000256" key="19">
    <source>
        <dbReference type="PIRNR" id="PIRNR017184"/>
    </source>
</evidence>
<evidence type="ECO:0000256" key="10">
    <source>
        <dbReference type="ARBA" id="ARBA00023027"/>
    </source>
</evidence>
<keyword evidence="7 17" id="KW-0067">ATP-binding</keyword>
<gene>
    <name evidence="17" type="primary">nnrD</name>
    <name evidence="18" type="synonym">nnrE</name>
    <name evidence="22" type="ORF">M911_03700</name>
</gene>
<keyword evidence="22" id="KW-0808">Transferase</keyword>
<dbReference type="GO" id="GO:0110051">
    <property type="term" value="P:metabolite repair"/>
    <property type="evidence" value="ECO:0007669"/>
    <property type="project" value="TreeGrafter"/>
</dbReference>